<keyword evidence="1 2" id="KW-0732">Signal</keyword>
<dbReference type="NCBIfam" id="TIGR01414">
    <property type="entry name" value="autotrans_barl"/>
    <property type="match status" value="1"/>
</dbReference>
<dbReference type="Pfam" id="PF13505">
    <property type="entry name" value="OMP_b-brl"/>
    <property type="match status" value="1"/>
</dbReference>
<name>A0A346NPB2_9ALTE</name>
<evidence type="ECO:0000256" key="2">
    <source>
        <dbReference type="SAM" id="SignalP"/>
    </source>
</evidence>
<dbReference type="Proteomes" id="UP000262073">
    <property type="component" value="Chromosome"/>
</dbReference>
<dbReference type="EMBL" id="CP031769">
    <property type="protein sequence ID" value="AXR07369.1"/>
    <property type="molecule type" value="Genomic_DNA"/>
</dbReference>
<evidence type="ECO:0000313" key="4">
    <source>
        <dbReference type="EMBL" id="AXR07369.1"/>
    </source>
</evidence>
<dbReference type="KEGG" id="salm:D0Y50_14030"/>
<dbReference type="SUPFAM" id="SSF56925">
    <property type="entry name" value="OMPA-like"/>
    <property type="match status" value="1"/>
</dbReference>
<feature type="chain" id="PRO_5016831376" evidence="2">
    <location>
        <begin position="21"/>
        <end position="187"/>
    </location>
</feature>
<feature type="domain" description="Outer membrane protein beta-barrel" evidence="3">
    <location>
        <begin position="8"/>
        <end position="186"/>
    </location>
</feature>
<feature type="signal peptide" evidence="2">
    <location>
        <begin position="1"/>
        <end position="20"/>
    </location>
</feature>
<dbReference type="OrthoDB" id="6385920at2"/>
<sequence length="187" mass="20458">MKQRWMSMLLAGCLCSAAQATEKMYGVVGAGYSDAEFSNSRAGSDLGSETFYLALGHEFAPQWYIEGGYKRLFDDSDETGNTKGDALYLAVLGKAGGPQGELFYKLGVMSADISGQYLMDETDNCEVGQVIQGACDYDEGVVAGLVGLGYDYHLGLNTMIRIEYEHVRGEHNLSANLFNLGFRYNFN</sequence>
<keyword evidence="5" id="KW-1185">Reference proteome</keyword>
<dbReference type="InterPro" id="IPR027385">
    <property type="entry name" value="Beta-barrel_OMP"/>
</dbReference>
<proteinExistence type="predicted"/>
<evidence type="ECO:0000313" key="5">
    <source>
        <dbReference type="Proteomes" id="UP000262073"/>
    </source>
</evidence>
<reference evidence="4 5" key="1">
    <citation type="submission" date="2018-08" db="EMBL/GenBank/DDBJ databases">
        <title>Salinimonas sediminis sp. nov., a piezophilic bacterium isolated from a deep-sea sediment sample from the New Britain Trench.</title>
        <authorList>
            <person name="Cao J."/>
        </authorList>
    </citation>
    <scope>NUCLEOTIDE SEQUENCE [LARGE SCALE GENOMIC DNA]</scope>
    <source>
        <strain evidence="4 5">N102</strain>
    </source>
</reference>
<protein>
    <submittedName>
        <fullName evidence="4">Porin family protein</fullName>
    </submittedName>
</protein>
<dbReference type="InterPro" id="IPR011250">
    <property type="entry name" value="OMP/PagP_B-barrel"/>
</dbReference>
<dbReference type="GO" id="GO:0019867">
    <property type="term" value="C:outer membrane"/>
    <property type="evidence" value="ECO:0007669"/>
    <property type="project" value="InterPro"/>
</dbReference>
<evidence type="ECO:0000259" key="3">
    <source>
        <dbReference type="Pfam" id="PF13505"/>
    </source>
</evidence>
<organism evidence="4 5">
    <name type="scientific">Salinimonas sediminis</name>
    <dbReference type="NCBI Taxonomy" id="2303538"/>
    <lineage>
        <taxon>Bacteria</taxon>
        <taxon>Pseudomonadati</taxon>
        <taxon>Pseudomonadota</taxon>
        <taxon>Gammaproteobacteria</taxon>
        <taxon>Alteromonadales</taxon>
        <taxon>Alteromonadaceae</taxon>
        <taxon>Alteromonas/Salinimonas group</taxon>
        <taxon>Salinimonas</taxon>
    </lineage>
</organism>
<gene>
    <name evidence="4" type="ORF">D0Y50_14030</name>
</gene>
<dbReference type="AlphaFoldDB" id="A0A346NPB2"/>
<dbReference type="Gene3D" id="2.40.160.20">
    <property type="match status" value="1"/>
</dbReference>
<accession>A0A346NPB2</accession>
<dbReference type="InterPro" id="IPR006315">
    <property type="entry name" value="OM_autotransptr_brl_dom"/>
</dbReference>
<evidence type="ECO:0000256" key="1">
    <source>
        <dbReference type="ARBA" id="ARBA00022729"/>
    </source>
</evidence>